<feature type="region of interest" description="Disordered" evidence="1">
    <location>
        <begin position="130"/>
        <end position="170"/>
    </location>
</feature>
<dbReference type="AlphaFoldDB" id="R7QIQ6"/>
<evidence type="ECO:0000313" key="3">
    <source>
        <dbReference type="Proteomes" id="UP000012073"/>
    </source>
</evidence>
<organism evidence="2 3">
    <name type="scientific">Chondrus crispus</name>
    <name type="common">Carrageen Irish moss</name>
    <name type="synonym">Polymorpha crispa</name>
    <dbReference type="NCBI Taxonomy" id="2769"/>
    <lineage>
        <taxon>Eukaryota</taxon>
        <taxon>Rhodophyta</taxon>
        <taxon>Florideophyceae</taxon>
        <taxon>Rhodymeniophycidae</taxon>
        <taxon>Gigartinales</taxon>
        <taxon>Gigartinaceae</taxon>
        <taxon>Chondrus</taxon>
    </lineage>
</organism>
<proteinExistence type="predicted"/>
<dbReference type="EMBL" id="HG001831">
    <property type="protein sequence ID" value="CDF37305.1"/>
    <property type="molecule type" value="Genomic_DNA"/>
</dbReference>
<dbReference type="GeneID" id="17324841"/>
<reference evidence="3" key="1">
    <citation type="journal article" date="2013" name="Proc. Natl. Acad. Sci. U.S.A.">
        <title>Genome structure and metabolic features in the red seaweed Chondrus crispus shed light on evolution of the Archaeplastida.</title>
        <authorList>
            <person name="Collen J."/>
            <person name="Porcel B."/>
            <person name="Carre W."/>
            <person name="Ball S.G."/>
            <person name="Chaparro C."/>
            <person name="Tonon T."/>
            <person name="Barbeyron T."/>
            <person name="Michel G."/>
            <person name="Noel B."/>
            <person name="Valentin K."/>
            <person name="Elias M."/>
            <person name="Artiguenave F."/>
            <person name="Arun A."/>
            <person name="Aury J.M."/>
            <person name="Barbosa-Neto J.F."/>
            <person name="Bothwell J.H."/>
            <person name="Bouget F.Y."/>
            <person name="Brillet L."/>
            <person name="Cabello-Hurtado F."/>
            <person name="Capella-Gutierrez S."/>
            <person name="Charrier B."/>
            <person name="Cladiere L."/>
            <person name="Cock J.M."/>
            <person name="Coelho S.M."/>
            <person name="Colleoni C."/>
            <person name="Czjzek M."/>
            <person name="Da Silva C."/>
            <person name="Delage L."/>
            <person name="Denoeud F."/>
            <person name="Deschamps P."/>
            <person name="Dittami S.M."/>
            <person name="Gabaldon T."/>
            <person name="Gachon C.M."/>
            <person name="Groisillier A."/>
            <person name="Herve C."/>
            <person name="Jabbari K."/>
            <person name="Katinka M."/>
            <person name="Kloareg B."/>
            <person name="Kowalczyk N."/>
            <person name="Labadie K."/>
            <person name="Leblanc C."/>
            <person name="Lopez P.J."/>
            <person name="McLachlan D.H."/>
            <person name="Meslet-Cladiere L."/>
            <person name="Moustafa A."/>
            <person name="Nehr Z."/>
            <person name="Nyvall Collen P."/>
            <person name="Panaud O."/>
            <person name="Partensky F."/>
            <person name="Poulain J."/>
            <person name="Rensing S.A."/>
            <person name="Rousvoal S."/>
            <person name="Samson G."/>
            <person name="Symeonidi A."/>
            <person name="Weissenbach J."/>
            <person name="Zambounis A."/>
            <person name="Wincker P."/>
            <person name="Boyen C."/>
        </authorList>
    </citation>
    <scope>NUCLEOTIDE SEQUENCE [LARGE SCALE GENOMIC DNA]</scope>
    <source>
        <strain evidence="3">cv. Stackhouse</strain>
    </source>
</reference>
<dbReference type="RefSeq" id="XP_005717124.1">
    <property type="nucleotide sequence ID" value="XM_005717067.1"/>
</dbReference>
<accession>R7QIQ6</accession>
<dbReference type="Proteomes" id="UP000012073">
    <property type="component" value="Unassembled WGS sequence"/>
</dbReference>
<keyword evidence="3" id="KW-1185">Reference proteome</keyword>
<evidence type="ECO:0000256" key="1">
    <source>
        <dbReference type="SAM" id="MobiDB-lite"/>
    </source>
</evidence>
<protein>
    <submittedName>
        <fullName evidence="2">Uncharacterized protein</fullName>
    </submittedName>
</protein>
<evidence type="ECO:0000313" key="2">
    <source>
        <dbReference type="EMBL" id="CDF37305.1"/>
    </source>
</evidence>
<dbReference type="Gramene" id="CDF37305">
    <property type="protein sequence ID" value="CDF37305"/>
    <property type="gene ID" value="CHC_T00005442001"/>
</dbReference>
<dbReference type="KEGG" id="ccp:CHC_T00005442001"/>
<feature type="compositionally biased region" description="Low complexity" evidence="1">
    <location>
        <begin position="157"/>
        <end position="170"/>
    </location>
</feature>
<sequence length="170" mass="18444">MCAASTTCSTTCSTKRGRHAAPHCSRKRRLTCCKSKLSSPSPSETAFAVSVEKRASGRLSFPMSSSASLLSMGIRCLSVRPLGGRSCGTIGPNGLTLTEKSVRRVRMSNAARTSSLVRVSMSNRFVRDTWLPKNSSRPPRNRSRHDQRKDTSRVRASRSAPSVSTVRLSG</sequence>
<gene>
    <name evidence="2" type="ORF">CHC_T00005442001</name>
</gene>
<name>R7QIQ6_CHOCR</name>